<evidence type="ECO:0000256" key="1">
    <source>
        <dbReference type="ARBA" id="ARBA00007797"/>
    </source>
</evidence>
<feature type="compositionally biased region" description="Basic and acidic residues" evidence="2">
    <location>
        <begin position="741"/>
        <end position="750"/>
    </location>
</feature>
<feature type="region of interest" description="Disordered" evidence="2">
    <location>
        <begin position="531"/>
        <end position="566"/>
    </location>
</feature>
<keyword evidence="5" id="KW-1185">Reference proteome</keyword>
<dbReference type="SUPFAM" id="SSF48371">
    <property type="entry name" value="ARM repeat"/>
    <property type="match status" value="1"/>
</dbReference>
<dbReference type="FunCoup" id="A0A0C3DJ81">
    <property type="interactions" value="957"/>
</dbReference>
<dbReference type="Proteomes" id="UP000054321">
    <property type="component" value="Unassembled WGS sequence"/>
</dbReference>
<feature type="compositionally biased region" description="Basic and acidic residues" evidence="2">
    <location>
        <begin position="553"/>
        <end position="566"/>
    </location>
</feature>
<gene>
    <name evidence="4" type="ORF">OIDMADRAFT_103297</name>
</gene>
<sequence length="1040" mass="115776">MPKSTKGSSQGSKPWTNGSKLGGQSLPEFDEKALLALTQKIEKGFGAKKSPQQKSDNRNEPKKKPSSTPHTNQSRPNNKTKDLESKQGKKRDARGNRKPQSGESIHGEHSKRPANGKTQDERDVLLQEILAMGGTEDDLQLIADAVSDDELEADNSVTQDKSLRADLAKFVAGLGIDTKMKGVGSEIESEQEVDDEWETSGEESSDRAASSVFEARPDWHAAPLATLPDPKSKDSSSIRNAINNLKDYAIWLLEADNDLYASKHLSSSSSHRFLSTIMSSGTLSDKVSALTLVIQESPIHTRKSFESLLGMAKKRSRGQAISALGALKDLLGTGVVLPADRRLRSFAAQPGLLGTLEVSSNLSWTSSQKLPGQITKAHLISWAYEDWLKETYFEMLQVLEEWCNDEVEYARSRTITYVYELLKEKPEQESNLLRLLVNKLGDPDKKIASRTSQLLLQLQTLHPLMKPIVIRSIETELLLRPGQSSHAKYYAINTLNQTILSGREEDIAGKLLGIYFDLFVTLLKKPEAPKQVSGPVLNRKGHIQGGGGPAGKMAKDKASKEAEAKLASEETTDKMISAVLTGVNRAFPFSKSDSATLEKNMDTLFKITHSSNFNTSVQALMLLEQLATTKHLAVDRFYRTLYESLLDPRLIASSKHALYLNLLFRAVSSDVNIKRVKAFAKRMLQIITLHQPPFICGVFYLLSELEQTFPGLKSLFNHPEGDGEEDEIFRDMPENGTPIDQTKESGEFSSKRLSGTYDGRKRDPEYSNADRSCLWESIPFLTHFHPSVSLFAARLLEDEKMPPKPDLASHSLIYFLDRFVYRNAKTATASSRGGSIMQPLSGGDSQVILSSRVTQKNQEPVNSEAFWNKKAEDVSVNEVFFHKYFSHIGKGKQAPNKKKLSMKEQEDLGNEDEENEDEIWQALINSRPELEGGSDEDSDMEMLDLDDSDAASSIADEEAEESDSNLGGSDVRVDSANEEEWDDASDGENLFEKELQKAQSPDEGAEESRRQKRRRLKNLPTFASLDDYAEMLENEEDEVL</sequence>
<feature type="region of interest" description="Disordered" evidence="2">
    <location>
        <begin position="891"/>
        <end position="916"/>
    </location>
</feature>
<organism evidence="4 5">
    <name type="scientific">Oidiodendron maius (strain Zn)</name>
    <dbReference type="NCBI Taxonomy" id="913774"/>
    <lineage>
        <taxon>Eukaryota</taxon>
        <taxon>Fungi</taxon>
        <taxon>Dikarya</taxon>
        <taxon>Ascomycota</taxon>
        <taxon>Pezizomycotina</taxon>
        <taxon>Leotiomycetes</taxon>
        <taxon>Leotiomycetes incertae sedis</taxon>
        <taxon>Myxotrichaceae</taxon>
        <taxon>Oidiodendron</taxon>
    </lineage>
</organism>
<proteinExistence type="inferred from homology"/>
<dbReference type="STRING" id="913774.A0A0C3DJ81"/>
<dbReference type="PANTHER" id="PTHR12048:SF0">
    <property type="entry name" value="CCAAT_ENHANCER-BINDING PROTEIN ZETA"/>
    <property type="match status" value="1"/>
</dbReference>
<feature type="region of interest" description="Disordered" evidence="2">
    <location>
        <begin position="946"/>
        <end position="1016"/>
    </location>
</feature>
<feature type="region of interest" description="Disordered" evidence="2">
    <location>
        <begin position="183"/>
        <end position="211"/>
    </location>
</feature>
<feature type="compositionally biased region" description="Acidic residues" evidence="2">
    <location>
        <begin position="976"/>
        <end position="986"/>
    </location>
</feature>
<evidence type="ECO:0000313" key="5">
    <source>
        <dbReference type="Proteomes" id="UP000054321"/>
    </source>
</evidence>
<dbReference type="PANTHER" id="PTHR12048">
    <property type="entry name" value="CCAAT-BINDING FACTOR-RELATED"/>
    <property type="match status" value="1"/>
</dbReference>
<dbReference type="InterPro" id="IPR016024">
    <property type="entry name" value="ARM-type_fold"/>
</dbReference>
<feature type="region of interest" description="Disordered" evidence="2">
    <location>
        <begin position="42"/>
        <end position="125"/>
    </location>
</feature>
<comment type="similarity">
    <text evidence="1">Belongs to the CBF/MAK21 family.</text>
</comment>
<evidence type="ECO:0000259" key="3">
    <source>
        <dbReference type="Pfam" id="PF03914"/>
    </source>
</evidence>
<name>A0A0C3DJ81_OIDMZ</name>
<dbReference type="InParanoid" id="A0A0C3DJ81"/>
<reference evidence="5" key="2">
    <citation type="submission" date="2015-01" db="EMBL/GenBank/DDBJ databases">
        <title>Evolutionary Origins and Diversification of the Mycorrhizal Mutualists.</title>
        <authorList>
            <consortium name="DOE Joint Genome Institute"/>
            <consortium name="Mycorrhizal Genomics Consortium"/>
            <person name="Kohler A."/>
            <person name="Kuo A."/>
            <person name="Nagy L.G."/>
            <person name="Floudas D."/>
            <person name="Copeland A."/>
            <person name="Barry K.W."/>
            <person name="Cichocki N."/>
            <person name="Veneault-Fourrey C."/>
            <person name="LaButti K."/>
            <person name="Lindquist E.A."/>
            <person name="Lipzen A."/>
            <person name="Lundell T."/>
            <person name="Morin E."/>
            <person name="Murat C."/>
            <person name="Riley R."/>
            <person name="Ohm R."/>
            <person name="Sun H."/>
            <person name="Tunlid A."/>
            <person name="Henrissat B."/>
            <person name="Grigoriev I.V."/>
            <person name="Hibbett D.S."/>
            <person name="Martin F."/>
        </authorList>
    </citation>
    <scope>NUCLEOTIDE SEQUENCE [LARGE SCALE GENOMIC DNA]</scope>
    <source>
        <strain evidence="5">Zn</strain>
    </source>
</reference>
<feature type="region of interest" description="Disordered" evidence="2">
    <location>
        <begin position="1"/>
        <end position="27"/>
    </location>
</feature>
<feature type="region of interest" description="Disordered" evidence="2">
    <location>
        <begin position="720"/>
        <end position="764"/>
    </location>
</feature>
<evidence type="ECO:0000313" key="4">
    <source>
        <dbReference type="EMBL" id="KIN02063.1"/>
    </source>
</evidence>
<dbReference type="Pfam" id="PF03914">
    <property type="entry name" value="CBF"/>
    <property type="match status" value="1"/>
</dbReference>
<dbReference type="EMBL" id="KN832875">
    <property type="protein sequence ID" value="KIN02063.1"/>
    <property type="molecule type" value="Genomic_DNA"/>
</dbReference>
<dbReference type="AlphaFoldDB" id="A0A0C3DJ81"/>
<dbReference type="GO" id="GO:0030690">
    <property type="term" value="C:Noc1p-Noc2p complex"/>
    <property type="evidence" value="ECO:0007669"/>
    <property type="project" value="EnsemblFungi"/>
</dbReference>
<feature type="domain" description="CCAAT-binding factor" evidence="3">
    <location>
        <begin position="616"/>
        <end position="792"/>
    </location>
</feature>
<reference evidence="4 5" key="1">
    <citation type="submission" date="2014-04" db="EMBL/GenBank/DDBJ databases">
        <authorList>
            <consortium name="DOE Joint Genome Institute"/>
            <person name="Kuo A."/>
            <person name="Martino E."/>
            <person name="Perotto S."/>
            <person name="Kohler A."/>
            <person name="Nagy L.G."/>
            <person name="Floudas D."/>
            <person name="Copeland A."/>
            <person name="Barry K.W."/>
            <person name="Cichocki N."/>
            <person name="Veneault-Fourrey C."/>
            <person name="LaButti K."/>
            <person name="Lindquist E.A."/>
            <person name="Lipzen A."/>
            <person name="Lundell T."/>
            <person name="Morin E."/>
            <person name="Murat C."/>
            <person name="Sun H."/>
            <person name="Tunlid A."/>
            <person name="Henrissat B."/>
            <person name="Grigoriev I.V."/>
            <person name="Hibbett D.S."/>
            <person name="Martin F."/>
            <person name="Nordberg H.P."/>
            <person name="Cantor M.N."/>
            <person name="Hua S.X."/>
        </authorList>
    </citation>
    <scope>NUCLEOTIDE SEQUENCE [LARGE SCALE GENOMIC DNA]</scope>
    <source>
        <strain evidence="4 5">Zn</strain>
    </source>
</reference>
<evidence type="ECO:0000256" key="2">
    <source>
        <dbReference type="SAM" id="MobiDB-lite"/>
    </source>
</evidence>
<feature type="compositionally biased region" description="Acidic residues" evidence="2">
    <location>
        <begin position="187"/>
        <end position="203"/>
    </location>
</feature>
<dbReference type="HOGENOM" id="CLU_003417_0_0_1"/>
<dbReference type="GO" id="GO:0005730">
    <property type="term" value="C:nucleolus"/>
    <property type="evidence" value="ECO:0007669"/>
    <property type="project" value="EnsemblFungi"/>
</dbReference>
<feature type="compositionally biased region" description="Polar residues" evidence="2">
    <location>
        <begin position="66"/>
        <end position="77"/>
    </location>
</feature>
<dbReference type="InterPro" id="IPR040155">
    <property type="entry name" value="CEBPZ/Mak21-like"/>
</dbReference>
<dbReference type="InterPro" id="IPR005612">
    <property type="entry name" value="CCAAT-binding_factor"/>
</dbReference>
<feature type="compositionally biased region" description="Acidic residues" evidence="2">
    <location>
        <begin position="907"/>
        <end position="916"/>
    </location>
</feature>
<dbReference type="OrthoDB" id="28947at2759"/>
<protein>
    <recommendedName>
        <fullName evidence="3">CCAAT-binding factor domain-containing protein</fullName>
    </recommendedName>
</protein>
<feature type="compositionally biased region" description="Polar residues" evidence="2">
    <location>
        <begin position="1"/>
        <end position="19"/>
    </location>
</feature>
<feature type="compositionally biased region" description="Acidic residues" evidence="2">
    <location>
        <begin position="946"/>
        <end position="963"/>
    </location>
</feature>
<dbReference type="GO" id="GO:0042802">
    <property type="term" value="F:identical protein binding"/>
    <property type="evidence" value="ECO:0007669"/>
    <property type="project" value="EnsemblFungi"/>
</dbReference>
<dbReference type="GO" id="GO:0000027">
    <property type="term" value="P:ribosomal large subunit assembly"/>
    <property type="evidence" value="ECO:0007669"/>
    <property type="project" value="EnsemblFungi"/>
</dbReference>
<accession>A0A0C3DJ81</accession>